<dbReference type="PROSITE" id="PS50883">
    <property type="entry name" value="EAL"/>
    <property type="match status" value="1"/>
</dbReference>
<feature type="domain" description="PAS" evidence="1">
    <location>
        <begin position="152"/>
        <end position="222"/>
    </location>
</feature>
<feature type="domain" description="EAL" evidence="3">
    <location>
        <begin position="452"/>
        <end position="678"/>
    </location>
</feature>
<dbReference type="EMBL" id="JBHSIS010000003">
    <property type="protein sequence ID" value="MFC4853608.1"/>
    <property type="molecule type" value="Genomic_DNA"/>
</dbReference>
<feature type="domain" description="GGDEF" evidence="4">
    <location>
        <begin position="309"/>
        <end position="443"/>
    </location>
</feature>
<dbReference type="EC" id="2.7.7.65" evidence="5"/>
<evidence type="ECO:0000313" key="5">
    <source>
        <dbReference type="EMBL" id="MFC4853608.1"/>
    </source>
</evidence>
<keyword evidence="6" id="KW-1185">Reference proteome</keyword>
<proteinExistence type="predicted"/>
<feature type="domain" description="PAC" evidence="2">
    <location>
        <begin position="225"/>
        <end position="278"/>
    </location>
</feature>
<dbReference type="SUPFAM" id="SSF141868">
    <property type="entry name" value="EAL domain-like"/>
    <property type="match status" value="1"/>
</dbReference>
<dbReference type="Proteomes" id="UP001595859">
    <property type="component" value="Unassembled WGS sequence"/>
</dbReference>
<dbReference type="PROSITE" id="PS50113">
    <property type="entry name" value="PAC"/>
    <property type="match status" value="1"/>
</dbReference>
<dbReference type="InterPro" id="IPR001633">
    <property type="entry name" value="EAL_dom"/>
</dbReference>
<comment type="caution">
    <text evidence="5">The sequence shown here is derived from an EMBL/GenBank/DDBJ whole genome shotgun (WGS) entry which is preliminary data.</text>
</comment>
<dbReference type="SMART" id="SM00086">
    <property type="entry name" value="PAC"/>
    <property type="match status" value="1"/>
</dbReference>
<protein>
    <submittedName>
        <fullName evidence="5">Diguanylate cyclase domain-containing protein</fullName>
        <ecNumber evidence="5">2.7.7.65</ecNumber>
    </submittedName>
</protein>
<sequence>MPDPSVTAPPVHRREQLARAWTRSATSASYIPRSADDIENLLLELVDDVLASLGADEFSVSAGTRIGARLVSEGFVDPPALAATINVLSRELLADLATTPDTELARRTVALLGALSAGYADGLRGYTLTQQEEVKQALFNAVLRAEHNLRGIENRFLEVFASSASGIAITDLNGMCIEANPALGAILATSSERLPGRMLTDIFRDEGAGDVMGAYHRILDGGQSRVQEHRRLRKENGEVAWVLLAISLLRDGAGTPVYFVTMVQDVTELHLLQDRLGHQLLYDALTGLANRQCFHTKLESMLERADPKATITLCCLNLDAFSLVNNSFGHAVGDRLLQAVGRRLEAAVSEEDALVARIAGDEFAVLIEDSPATQDIGDLIATITGELAEPEYIDGIGVAVGASVGAVRRYAGDGDAAELFRAADTALRKAKATGRRQWAGFHDDEDRTALRLDRLAASLPAAWEVGDLTVELVPVVRLADREPVGARAVLAWDETDHATCLQLAERTGWSVHIGPLLLLAACKGFAGSPGLLRVQLTRNQSGDADLVRAVRTALEESGLAEDRLELSLDVGALLDDFGDARDNREVLADIGVRVGLCGVTGGPLDFELVSSTGARSVTLSGALGAGSPVLAEETARTVRMFATLDAVCSVLDVPTLEAADWWAAIGVATAQGGVFGGS</sequence>
<dbReference type="InterPro" id="IPR000700">
    <property type="entry name" value="PAS-assoc_C"/>
</dbReference>
<evidence type="ECO:0000259" key="4">
    <source>
        <dbReference type="PROSITE" id="PS50887"/>
    </source>
</evidence>
<reference evidence="6" key="1">
    <citation type="journal article" date="2019" name="Int. J. Syst. Evol. Microbiol.">
        <title>The Global Catalogue of Microorganisms (GCM) 10K type strain sequencing project: providing services to taxonomists for standard genome sequencing and annotation.</title>
        <authorList>
            <consortium name="The Broad Institute Genomics Platform"/>
            <consortium name="The Broad Institute Genome Sequencing Center for Infectious Disease"/>
            <person name="Wu L."/>
            <person name="Ma J."/>
        </authorList>
    </citation>
    <scope>NUCLEOTIDE SEQUENCE [LARGE SCALE GENOMIC DNA]</scope>
    <source>
        <strain evidence="6">ZS-22-S1</strain>
    </source>
</reference>
<dbReference type="PANTHER" id="PTHR44757:SF2">
    <property type="entry name" value="BIOFILM ARCHITECTURE MAINTENANCE PROTEIN MBAA"/>
    <property type="match status" value="1"/>
</dbReference>
<dbReference type="InterPro" id="IPR052155">
    <property type="entry name" value="Biofilm_reg_signaling"/>
</dbReference>
<evidence type="ECO:0000259" key="2">
    <source>
        <dbReference type="PROSITE" id="PS50113"/>
    </source>
</evidence>
<organism evidence="5 6">
    <name type="scientific">Actinophytocola glycyrrhizae</name>
    <dbReference type="NCBI Taxonomy" id="2044873"/>
    <lineage>
        <taxon>Bacteria</taxon>
        <taxon>Bacillati</taxon>
        <taxon>Actinomycetota</taxon>
        <taxon>Actinomycetes</taxon>
        <taxon>Pseudonocardiales</taxon>
        <taxon>Pseudonocardiaceae</taxon>
    </lineage>
</organism>
<dbReference type="SUPFAM" id="SSF55073">
    <property type="entry name" value="Nucleotide cyclase"/>
    <property type="match status" value="1"/>
</dbReference>
<keyword evidence="5" id="KW-0808">Transferase</keyword>
<dbReference type="SMART" id="SM00091">
    <property type="entry name" value="PAS"/>
    <property type="match status" value="1"/>
</dbReference>
<dbReference type="InterPro" id="IPR013656">
    <property type="entry name" value="PAS_4"/>
</dbReference>
<gene>
    <name evidence="5" type="ORF">ACFPCV_08820</name>
</gene>
<evidence type="ECO:0000313" key="6">
    <source>
        <dbReference type="Proteomes" id="UP001595859"/>
    </source>
</evidence>
<dbReference type="GO" id="GO:0052621">
    <property type="term" value="F:diguanylate cyclase activity"/>
    <property type="evidence" value="ECO:0007669"/>
    <property type="project" value="UniProtKB-EC"/>
</dbReference>
<dbReference type="PANTHER" id="PTHR44757">
    <property type="entry name" value="DIGUANYLATE CYCLASE DGCP"/>
    <property type="match status" value="1"/>
</dbReference>
<dbReference type="NCBIfam" id="TIGR00229">
    <property type="entry name" value="sensory_box"/>
    <property type="match status" value="1"/>
</dbReference>
<dbReference type="InterPro" id="IPR000160">
    <property type="entry name" value="GGDEF_dom"/>
</dbReference>
<dbReference type="Pfam" id="PF00563">
    <property type="entry name" value="EAL"/>
    <property type="match status" value="1"/>
</dbReference>
<dbReference type="SUPFAM" id="SSF55785">
    <property type="entry name" value="PYP-like sensor domain (PAS domain)"/>
    <property type="match status" value="1"/>
</dbReference>
<evidence type="ECO:0000259" key="1">
    <source>
        <dbReference type="PROSITE" id="PS50112"/>
    </source>
</evidence>
<dbReference type="Pfam" id="PF08448">
    <property type="entry name" value="PAS_4"/>
    <property type="match status" value="1"/>
</dbReference>
<dbReference type="Gene3D" id="3.20.20.450">
    <property type="entry name" value="EAL domain"/>
    <property type="match status" value="1"/>
</dbReference>
<dbReference type="PROSITE" id="PS50112">
    <property type="entry name" value="PAS"/>
    <property type="match status" value="1"/>
</dbReference>
<dbReference type="Gene3D" id="3.30.70.270">
    <property type="match status" value="1"/>
</dbReference>
<dbReference type="InterPro" id="IPR043128">
    <property type="entry name" value="Rev_trsase/Diguanyl_cyclase"/>
</dbReference>
<dbReference type="NCBIfam" id="TIGR00254">
    <property type="entry name" value="GGDEF"/>
    <property type="match status" value="1"/>
</dbReference>
<evidence type="ECO:0000259" key="3">
    <source>
        <dbReference type="PROSITE" id="PS50883"/>
    </source>
</evidence>
<dbReference type="Pfam" id="PF00990">
    <property type="entry name" value="GGDEF"/>
    <property type="match status" value="1"/>
</dbReference>
<dbReference type="CDD" id="cd01949">
    <property type="entry name" value="GGDEF"/>
    <property type="match status" value="1"/>
</dbReference>
<dbReference type="Gene3D" id="3.30.450.20">
    <property type="entry name" value="PAS domain"/>
    <property type="match status" value="1"/>
</dbReference>
<dbReference type="InterPro" id="IPR001610">
    <property type="entry name" value="PAC"/>
</dbReference>
<dbReference type="CDD" id="cd00130">
    <property type="entry name" value="PAS"/>
    <property type="match status" value="1"/>
</dbReference>
<dbReference type="InterPro" id="IPR035965">
    <property type="entry name" value="PAS-like_dom_sf"/>
</dbReference>
<dbReference type="PROSITE" id="PS50887">
    <property type="entry name" value="GGDEF"/>
    <property type="match status" value="1"/>
</dbReference>
<dbReference type="InterPro" id="IPR000014">
    <property type="entry name" value="PAS"/>
</dbReference>
<dbReference type="InterPro" id="IPR035919">
    <property type="entry name" value="EAL_sf"/>
</dbReference>
<name>A0ABV9RYG5_9PSEU</name>
<dbReference type="SMART" id="SM00267">
    <property type="entry name" value="GGDEF"/>
    <property type="match status" value="1"/>
</dbReference>
<keyword evidence="5" id="KW-0548">Nucleotidyltransferase</keyword>
<dbReference type="InterPro" id="IPR029787">
    <property type="entry name" value="Nucleotide_cyclase"/>
</dbReference>
<dbReference type="RefSeq" id="WP_378055553.1">
    <property type="nucleotide sequence ID" value="NZ_JBHSIS010000003.1"/>
</dbReference>
<accession>A0ABV9RYG5</accession>